<feature type="region of interest" description="Disordered" evidence="1">
    <location>
        <begin position="194"/>
        <end position="216"/>
    </location>
</feature>
<sequence>MDEIDALIRPLAADPGEESFAAGRARLLAEVDGSAPVRRRRFPVPKFALFSGLGLTLAGATAAVAVLVSSGTATPRAPGGAGAPADGGFLQVAAKADLLPSGKFWHVDEVSGTIYVLRPASGASYTIFGAQTESFHFTSARPKGGEGFLSRELPARPAAAQDDAAWKRAGSPTSFRVWSNDHYFTYSATRTTPWSDDSAGEQGGTFPGTSADPAGRRSTMTAEQVAALPHAPDALAKIFFVDDPKVRYAPGTGRLTPARKLATAGRALKNMPLSPKTRAGLMRALAKQPGIETVQRVTDPLRRTGIALAAQPETVTRTAEYGAPKQEQGTFTERRELVFNPDTGELLATMTVLVRPGGPYAALKPGAVIDYFAVRSSGWTDAKPNPPAGLPF</sequence>
<protein>
    <recommendedName>
        <fullName evidence="5">CU044_5270 family protein</fullName>
    </recommendedName>
</protein>
<dbReference type="RefSeq" id="WP_378262337.1">
    <property type="nucleotide sequence ID" value="NZ_JBHSIT010000012.1"/>
</dbReference>
<keyword evidence="4" id="KW-1185">Reference proteome</keyword>
<keyword evidence="2" id="KW-1133">Transmembrane helix</keyword>
<evidence type="ECO:0000313" key="4">
    <source>
        <dbReference type="Proteomes" id="UP001595872"/>
    </source>
</evidence>
<keyword evidence="2" id="KW-0812">Transmembrane</keyword>
<organism evidence="3 4">
    <name type="scientific">Actinomadura gamaensis</name>
    <dbReference type="NCBI Taxonomy" id="1763541"/>
    <lineage>
        <taxon>Bacteria</taxon>
        <taxon>Bacillati</taxon>
        <taxon>Actinomycetota</taxon>
        <taxon>Actinomycetes</taxon>
        <taxon>Streptosporangiales</taxon>
        <taxon>Thermomonosporaceae</taxon>
        <taxon>Actinomadura</taxon>
    </lineage>
</organism>
<proteinExistence type="predicted"/>
<dbReference type="EMBL" id="JBHSIT010000012">
    <property type="protein sequence ID" value="MFC4912433.1"/>
    <property type="molecule type" value="Genomic_DNA"/>
</dbReference>
<accession>A0ABV9U941</accession>
<dbReference type="Proteomes" id="UP001595872">
    <property type="component" value="Unassembled WGS sequence"/>
</dbReference>
<evidence type="ECO:0000256" key="1">
    <source>
        <dbReference type="SAM" id="MobiDB-lite"/>
    </source>
</evidence>
<feature type="transmembrane region" description="Helical" evidence="2">
    <location>
        <begin position="47"/>
        <end position="68"/>
    </location>
</feature>
<comment type="caution">
    <text evidence="3">The sequence shown here is derived from an EMBL/GenBank/DDBJ whole genome shotgun (WGS) entry which is preliminary data.</text>
</comment>
<evidence type="ECO:0008006" key="5">
    <source>
        <dbReference type="Google" id="ProtNLM"/>
    </source>
</evidence>
<evidence type="ECO:0000256" key="2">
    <source>
        <dbReference type="SAM" id="Phobius"/>
    </source>
</evidence>
<keyword evidence="2" id="KW-0472">Membrane</keyword>
<gene>
    <name evidence="3" type="ORF">ACFPCY_34395</name>
</gene>
<name>A0ABV9U941_9ACTN</name>
<reference evidence="4" key="1">
    <citation type="journal article" date="2019" name="Int. J. Syst. Evol. Microbiol.">
        <title>The Global Catalogue of Microorganisms (GCM) 10K type strain sequencing project: providing services to taxonomists for standard genome sequencing and annotation.</title>
        <authorList>
            <consortium name="The Broad Institute Genomics Platform"/>
            <consortium name="The Broad Institute Genome Sequencing Center for Infectious Disease"/>
            <person name="Wu L."/>
            <person name="Ma J."/>
        </authorList>
    </citation>
    <scope>NUCLEOTIDE SEQUENCE [LARGE SCALE GENOMIC DNA]</scope>
    <source>
        <strain evidence="4">KLKA75</strain>
    </source>
</reference>
<evidence type="ECO:0000313" key="3">
    <source>
        <dbReference type="EMBL" id="MFC4912433.1"/>
    </source>
</evidence>